<feature type="binding site" evidence="16">
    <location>
        <position position="177"/>
    </location>
    <ligand>
        <name>substrate</name>
    </ligand>
</feature>
<dbReference type="GO" id="GO:0005634">
    <property type="term" value="C:nucleus"/>
    <property type="evidence" value="ECO:0007669"/>
    <property type="project" value="UniProtKB-SubCell"/>
</dbReference>
<evidence type="ECO:0000256" key="9">
    <source>
        <dbReference type="ARBA" id="ARBA00023242"/>
    </source>
</evidence>
<evidence type="ECO:0000256" key="2">
    <source>
        <dbReference type="ARBA" id="ARBA00001832"/>
    </source>
</evidence>
<accession>A0A5E8BP45</accession>
<dbReference type="GeneID" id="43582208"/>
<dbReference type="PANTHER" id="PTHR11142">
    <property type="entry name" value="PSEUDOURIDYLATE SYNTHASE"/>
    <property type="match status" value="1"/>
</dbReference>
<comment type="catalytic activity">
    <reaction evidence="2">
        <text>uridine in snRNA = pseudouridine in snRNA</text>
        <dbReference type="Rhea" id="RHEA:51124"/>
        <dbReference type="Rhea" id="RHEA-COMP:12891"/>
        <dbReference type="Rhea" id="RHEA-COMP:12892"/>
        <dbReference type="ChEBI" id="CHEBI:65314"/>
        <dbReference type="ChEBI" id="CHEBI:65315"/>
    </reaction>
</comment>
<dbReference type="PANTHER" id="PTHR11142:SF4">
    <property type="entry name" value="PSEUDOURIDYLATE SYNTHASE 1 HOMOLOG"/>
    <property type="match status" value="1"/>
</dbReference>
<feature type="compositionally biased region" description="Basic and acidic residues" evidence="17">
    <location>
        <begin position="262"/>
        <end position="285"/>
    </location>
</feature>
<keyword evidence="9" id="KW-0539">Nucleus</keyword>
<feature type="domain" description="Pseudouridine synthase I TruA alpha/beta" evidence="18">
    <location>
        <begin position="357"/>
        <end position="461"/>
    </location>
</feature>
<dbReference type="GO" id="GO:0031120">
    <property type="term" value="P:snRNA pseudouridine synthesis"/>
    <property type="evidence" value="ECO:0007669"/>
    <property type="project" value="UniProtKB-ARBA"/>
</dbReference>
<evidence type="ECO:0000256" key="6">
    <source>
        <dbReference type="ARBA" id="ARBA00022664"/>
    </source>
</evidence>
<keyword evidence="7" id="KW-0819">tRNA processing</keyword>
<dbReference type="SUPFAM" id="SSF55120">
    <property type="entry name" value="Pseudouridine synthase"/>
    <property type="match status" value="1"/>
</dbReference>
<dbReference type="GO" id="GO:0003723">
    <property type="term" value="F:RNA binding"/>
    <property type="evidence" value="ECO:0007669"/>
    <property type="project" value="InterPro"/>
</dbReference>
<gene>
    <name evidence="19" type="ORF">SAPINGB_P003390</name>
</gene>
<name>A0A5E8BP45_9ASCO</name>
<evidence type="ECO:0000313" key="19">
    <source>
        <dbReference type="EMBL" id="VVT53073.1"/>
    </source>
</evidence>
<dbReference type="Gene3D" id="3.30.70.660">
    <property type="entry name" value="Pseudouridine synthase I, catalytic domain, C-terminal subdomain"/>
    <property type="match status" value="1"/>
</dbReference>
<protein>
    <recommendedName>
        <fullName evidence="12">tRNA pseudouridine synthase 1</fullName>
    </recommendedName>
    <alternativeName>
        <fullName evidence="13">tRNA pseudouridylate synthase 1</fullName>
    </alternativeName>
    <alternativeName>
        <fullName evidence="14">tRNA-uridine isomerase 1</fullName>
    </alternativeName>
</protein>
<dbReference type="GO" id="GO:0031119">
    <property type="term" value="P:tRNA pseudouridine synthesis"/>
    <property type="evidence" value="ECO:0007669"/>
    <property type="project" value="InterPro"/>
</dbReference>
<dbReference type="Pfam" id="PF01416">
    <property type="entry name" value="PseudoU_synth_1"/>
    <property type="match status" value="1"/>
</dbReference>
<dbReference type="RefSeq" id="XP_031853999.1">
    <property type="nucleotide sequence ID" value="XM_031998108.1"/>
</dbReference>
<evidence type="ECO:0000313" key="20">
    <source>
        <dbReference type="Proteomes" id="UP000398389"/>
    </source>
</evidence>
<evidence type="ECO:0000256" key="8">
    <source>
        <dbReference type="ARBA" id="ARBA00023235"/>
    </source>
</evidence>
<dbReference type="GO" id="GO:0009982">
    <property type="term" value="F:pseudouridine synthase activity"/>
    <property type="evidence" value="ECO:0007669"/>
    <property type="project" value="InterPro"/>
</dbReference>
<evidence type="ECO:0000256" key="12">
    <source>
        <dbReference type="ARBA" id="ARBA00073968"/>
    </source>
</evidence>
<evidence type="ECO:0000256" key="10">
    <source>
        <dbReference type="ARBA" id="ARBA00036943"/>
    </source>
</evidence>
<feature type="active site" description="Nucleophile" evidence="15">
    <location>
        <position position="121"/>
    </location>
</feature>
<feature type="compositionally biased region" description="Acidic residues" evidence="17">
    <location>
        <begin position="286"/>
        <end position="296"/>
    </location>
</feature>
<feature type="region of interest" description="Disordered" evidence="17">
    <location>
        <begin position="1"/>
        <end position="61"/>
    </location>
</feature>
<dbReference type="AlphaFoldDB" id="A0A5E8BP45"/>
<dbReference type="EMBL" id="CABVLU010000003">
    <property type="protein sequence ID" value="VVT53073.1"/>
    <property type="molecule type" value="Genomic_DNA"/>
</dbReference>
<evidence type="ECO:0000256" key="17">
    <source>
        <dbReference type="SAM" id="MobiDB-lite"/>
    </source>
</evidence>
<dbReference type="InterPro" id="IPR020094">
    <property type="entry name" value="TruA/RsuA/RluB/E/F_N"/>
</dbReference>
<feature type="compositionally biased region" description="Basic and acidic residues" evidence="17">
    <location>
        <begin position="297"/>
        <end position="306"/>
    </location>
</feature>
<evidence type="ECO:0000256" key="15">
    <source>
        <dbReference type="PIRSR" id="PIRSR641708-1"/>
    </source>
</evidence>
<evidence type="ECO:0000256" key="16">
    <source>
        <dbReference type="PIRSR" id="PIRSR641708-2"/>
    </source>
</evidence>
<dbReference type="FunFam" id="3.30.70.580:FF:000002">
    <property type="entry name" value="tRNA pseudouridine synthase"/>
    <property type="match status" value="1"/>
</dbReference>
<organism evidence="19 20">
    <name type="scientific">Magnusiomyces paraingens</name>
    <dbReference type="NCBI Taxonomy" id="2606893"/>
    <lineage>
        <taxon>Eukaryota</taxon>
        <taxon>Fungi</taxon>
        <taxon>Dikarya</taxon>
        <taxon>Ascomycota</taxon>
        <taxon>Saccharomycotina</taxon>
        <taxon>Dipodascomycetes</taxon>
        <taxon>Dipodascales</taxon>
        <taxon>Dipodascaceae</taxon>
        <taxon>Magnusiomyces</taxon>
    </lineage>
</organism>
<dbReference type="InterPro" id="IPR020103">
    <property type="entry name" value="PsdUridine_synth_cat_dom_sf"/>
</dbReference>
<comment type="subcellular location">
    <subcellularLocation>
        <location evidence="4">Nucleus</location>
    </subcellularLocation>
</comment>
<keyword evidence="20" id="KW-1185">Reference proteome</keyword>
<evidence type="ECO:0000256" key="5">
    <source>
        <dbReference type="ARBA" id="ARBA00009375"/>
    </source>
</evidence>
<evidence type="ECO:0000256" key="11">
    <source>
        <dbReference type="ARBA" id="ARBA00053072"/>
    </source>
</evidence>
<reference evidence="19 20" key="1">
    <citation type="submission" date="2019-09" db="EMBL/GenBank/DDBJ databases">
        <authorList>
            <person name="Brejova B."/>
        </authorList>
    </citation>
    <scope>NUCLEOTIDE SEQUENCE [LARGE SCALE GENOMIC DNA]</scope>
</reference>
<evidence type="ECO:0000259" key="18">
    <source>
        <dbReference type="Pfam" id="PF01416"/>
    </source>
</evidence>
<dbReference type="Gene3D" id="3.30.70.580">
    <property type="entry name" value="Pseudouridine synthase I, catalytic domain, N-terminal subdomain"/>
    <property type="match status" value="1"/>
</dbReference>
<dbReference type="Proteomes" id="UP000398389">
    <property type="component" value="Unassembled WGS sequence"/>
</dbReference>
<dbReference type="FunFam" id="3.30.70.660:FF:000002">
    <property type="entry name" value="tRNA pseudouridine synthase"/>
    <property type="match status" value="1"/>
</dbReference>
<comment type="catalytic activity">
    <reaction evidence="10">
        <text>a uridine in tRNA = a pseudouridine in tRNA</text>
        <dbReference type="Rhea" id="RHEA:54572"/>
        <dbReference type="Rhea" id="RHEA-COMP:13339"/>
        <dbReference type="Rhea" id="RHEA-COMP:13934"/>
        <dbReference type="ChEBI" id="CHEBI:65314"/>
        <dbReference type="ChEBI" id="CHEBI:65315"/>
    </reaction>
</comment>
<evidence type="ECO:0000256" key="13">
    <source>
        <dbReference type="ARBA" id="ARBA00079072"/>
    </source>
</evidence>
<dbReference type="InterPro" id="IPR001406">
    <property type="entry name" value="PsdUridine_synth_TruA"/>
</dbReference>
<feature type="compositionally biased region" description="Basic and acidic residues" evidence="17">
    <location>
        <begin position="1"/>
        <end position="57"/>
    </location>
</feature>
<evidence type="ECO:0000256" key="1">
    <source>
        <dbReference type="ARBA" id="ARBA00001166"/>
    </source>
</evidence>
<dbReference type="OrthoDB" id="10256309at2759"/>
<sequence length="582" mass="65877">MAGDNNNRKGKDKWNRPRTNDRRDNKRQRRDDNQKEGEGKESRVWGPREDNGEPREPRKPKRKVAVMIGYCGTGYCGMQINPPNKTIEEDLYKAFVEAGAISKDNAGDLKKSGFMRAARTDKGVHAAGNVVSLKLIIEDPDIVEKINSHLPDQIRVWGISRTNKAFECRKMCSSRIYEYLIPSYSFLPPKPESALAERLEAANKKYPGVKRADPEGEKFWSDIKKKLLEEGIVESDIKKAQKIAEDKEQEELQQTQQKILDARAKSQGKKEETSEEKANAEKEAEEKAEEEAEEKIEETAEEKSEEKSEEDVNTPEEKASKLKFSEMVKKIKIAEHEARRAYRITPERLELIREVLKQYEGVHNFHNFTISKTFKDPSSQRNMKSLTVSEGKIIENTEWLSIKIHGQSFMMHQIRKMIAMTALIVRCGTPVSHLKEAFGRADLNIPKAPGLGLLLEQPVYDAYNLRLGTFGYDPLSFDKWKDEVEAFKFKHIYDKIYSEEEREHVFHKFFSFIDSFRGDSTFGYLAVGPKDVGAEEEKSSNGIAAGVAAGVAAGAAAVVASKFVMAGDDEDDELPPDADTEG</sequence>
<comment type="cofactor">
    <cofactor evidence="3">
        <name>Zn(2+)</name>
        <dbReference type="ChEBI" id="CHEBI:29105"/>
    </cofactor>
</comment>
<evidence type="ECO:0000256" key="14">
    <source>
        <dbReference type="ARBA" id="ARBA00080858"/>
    </source>
</evidence>
<keyword evidence="8" id="KW-0413">Isomerase</keyword>
<comment type="function">
    <text evidence="11">Formation of pseudouridine at positions 27 and 28 in the anticodon stem and loop of transfer RNAs; at positions 34 and 36 of intron-containing precursor tRNA(Ile) and at position 35 in the intron-containing tRNA(Tyr). Catalyzes pseudouridylation at position 44 in U2 snRNA. Also catalyzes pseudouridylation of mRNAs.</text>
</comment>
<dbReference type="CDD" id="cd02568">
    <property type="entry name" value="PseudoU_synth_PUS1_PUS2"/>
    <property type="match status" value="1"/>
</dbReference>
<dbReference type="GO" id="GO:0006397">
    <property type="term" value="P:mRNA processing"/>
    <property type="evidence" value="ECO:0007669"/>
    <property type="project" value="UniProtKB-KW"/>
</dbReference>
<comment type="similarity">
    <text evidence="5">Belongs to the tRNA pseudouridine synthase TruA family.</text>
</comment>
<feature type="region of interest" description="Disordered" evidence="17">
    <location>
        <begin position="262"/>
        <end position="319"/>
    </location>
</feature>
<evidence type="ECO:0000256" key="4">
    <source>
        <dbReference type="ARBA" id="ARBA00004123"/>
    </source>
</evidence>
<dbReference type="GO" id="GO:1990481">
    <property type="term" value="P:mRNA pseudouridine synthesis"/>
    <property type="evidence" value="ECO:0007669"/>
    <property type="project" value="TreeGrafter"/>
</dbReference>
<evidence type="ECO:0000256" key="3">
    <source>
        <dbReference type="ARBA" id="ARBA00001947"/>
    </source>
</evidence>
<evidence type="ECO:0000256" key="7">
    <source>
        <dbReference type="ARBA" id="ARBA00022694"/>
    </source>
</evidence>
<dbReference type="InterPro" id="IPR041708">
    <property type="entry name" value="PUS1/PUS2-like"/>
</dbReference>
<proteinExistence type="inferred from homology"/>
<comment type="catalytic activity">
    <reaction evidence="1">
        <text>a uridine in mRNA = a pseudouridine in mRNA</text>
        <dbReference type="Rhea" id="RHEA:56644"/>
        <dbReference type="Rhea" id="RHEA-COMP:14658"/>
        <dbReference type="Rhea" id="RHEA-COMP:14659"/>
        <dbReference type="ChEBI" id="CHEBI:65314"/>
        <dbReference type="ChEBI" id="CHEBI:65315"/>
    </reaction>
</comment>
<dbReference type="InterPro" id="IPR020097">
    <property type="entry name" value="PsdUridine_synth_TruA_a/b_dom"/>
</dbReference>
<dbReference type="InterPro" id="IPR020095">
    <property type="entry name" value="PsdUridine_synth_TruA_C"/>
</dbReference>
<keyword evidence="6" id="KW-0507">mRNA processing</keyword>